<dbReference type="InterPro" id="IPR045863">
    <property type="entry name" value="CorA_TM1_TM2"/>
</dbReference>
<evidence type="ECO:0000256" key="11">
    <source>
        <dbReference type="SAM" id="Phobius"/>
    </source>
</evidence>
<dbReference type="SUPFAM" id="SSF144083">
    <property type="entry name" value="Magnesium transport protein CorA, transmembrane region"/>
    <property type="match status" value="1"/>
</dbReference>
<evidence type="ECO:0000256" key="5">
    <source>
        <dbReference type="ARBA" id="ARBA00022519"/>
    </source>
</evidence>
<dbReference type="GO" id="GO:0005886">
    <property type="term" value="C:plasma membrane"/>
    <property type="evidence" value="ECO:0007669"/>
    <property type="project" value="UniProtKB-SubCell"/>
</dbReference>
<dbReference type="GO" id="GO:0015087">
    <property type="term" value="F:cobalt ion transmembrane transporter activity"/>
    <property type="evidence" value="ECO:0007669"/>
    <property type="project" value="TreeGrafter"/>
</dbReference>
<evidence type="ECO:0000256" key="9">
    <source>
        <dbReference type="ARBA" id="ARBA00023065"/>
    </source>
</evidence>
<proteinExistence type="inferred from homology"/>
<dbReference type="GO" id="GO:0015095">
    <property type="term" value="F:magnesium ion transmembrane transporter activity"/>
    <property type="evidence" value="ECO:0007669"/>
    <property type="project" value="TreeGrafter"/>
</dbReference>
<keyword evidence="9" id="KW-0406">Ion transport</keyword>
<comment type="subcellular location">
    <subcellularLocation>
        <location evidence="1">Cell membrane</location>
        <topology evidence="1">Multi-pass membrane protein</topology>
    </subcellularLocation>
</comment>
<dbReference type="CDD" id="cd12834">
    <property type="entry name" value="ZntB_u1"/>
    <property type="match status" value="1"/>
</dbReference>
<feature type="transmembrane region" description="Helical" evidence="11">
    <location>
        <begin position="325"/>
        <end position="346"/>
    </location>
</feature>
<keyword evidence="3" id="KW-0813">Transport</keyword>
<evidence type="ECO:0000256" key="6">
    <source>
        <dbReference type="ARBA" id="ARBA00022692"/>
    </source>
</evidence>
<evidence type="ECO:0000256" key="2">
    <source>
        <dbReference type="ARBA" id="ARBA00009765"/>
    </source>
</evidence>
<evidence type="ECO:0000256" key="8">
    <source>
        <dbReference type="ARBA" id="ARBA00022989"/>
    </source>
</evidence>
<dbReference type="InterPro" id="IPR002523">
    <property type="entry name" value="MgTranspt_CorA/ZnTranspt_ZntB"/>
</dbReference>
<feature type="transmembrane region" description="Helical" evidence="11">
    <location>
        <begin position="291"/>
        <end position="313"/>
    </location>
</feature>
<dbReference type="InterPro" id="IPR045861">
    <property type="entry name" value="CorA_cytoplasmic_dom"/>
</dbReference>
<dbReference type="KEGG" id="achh:ABFG95_04290"/>
<organism evidence="12">
    <name type="scientific">Achromobacter sp. HNDS-1</name>
    <dbReference type="NCBI Taxonomy" id="3151598"/>
    <lineage>
        <taxon>Bacteria</taxon>
        <taxon>Pseudomonadati</taxon>
        <taxon>Pseudomonadota</taxon>
        <taxon>Betaproteobacteria</taxon>
        <taxon>Burkholderiales</taxon>
        <taxon>Alcaligenaceae</taxon>
        <taxon>Achromobacter</taxon>
    </lineage>
</organism>
<name>A0AAU7LCR9_9BURK</name>
<sequence length="352" mass="38494">MTTPAAAADYQSDISGLICAFRFAGGGPAAEIASPAVADLLARAAEAGAGDGGAGDGGDDGAFLWLHLNLSQAGCVRWLQAHLNLPETFIGMLGADAHSTRIEQHEGTLVAVFNDVIFDFDRTPAQVSTLWACAHRKLLVTLRRKPLRSLDRLREHVRRGEPFGSPAELLTHLMRDQADLMIEIVRKASVDVDAIEDHFLAARGGPGRLDLAATRRVLVRLQRTLAPEPGSVFRLLARPPAWLRPRDVQELRESTEEFSVVLGDMAGLVERIKLLQEEMTARLDEQNNRTLFTLTLVTVLALPINIMAGLFGMNVGGIPLSDDHHGFWIICLLVAAFTGFVAWLAFRRRRMG</sequence>
<evidence type="ECO:0000256" key="7">
    <source>
        <dbReference type="ARBA" id="ARBA00022833"/>
    </source>
</evidence>
<dbReference type="EMBL" id="CP157584">
    <property type="protein sequence ID" value="XBO99703.1"/>
    <property type="molecule type" value="Genomic_DNA"/>
</dbReference>
<gene>
    <name evidence="12" type="ORF">ABFG95_04290</name>
</gene>
<keyword evidence="10 11" id="KW-0472">Membrane</keyword>
<dbReference type="GO" id="GO:0000287">
    <property type="term" value="F:magnesium ion binding"/>
    <property type="evidence" value="ECO:0007669"/>
    <property type="project" value="TreeGrafter"/>
</dbReference>
<dbReference type="Gene3D" id="1.20.58.340">
    <property type="entry name" value="Magnesium transport protein CorA, transmembrane region"/>
    <property type="match status" value="2"/>
</dbReference>
<keyword evidence="6 11" id="KW-0812">Transmembrane</keyword>
<evidence type="ECO:0000256" key="1">
    <source>
        <dbReference type="ARBA" id="ARBA00004651"/>
    </source>
</evidence>
<dbReference type="Pfam" id="PF01544">
    <property type="entry name" value="CorA"/>
    <property type="match status" value="1"/>
</dbReference>
<dbReference type="AlphaFoldDB" id="A0AAU7LCR9"/>
<comment type="similarity">
    <text evidence="2">Belongs to the CorA metal ion transporter (MIT) (TC 1.A.35) family.</text>
</comment>
<protein>
    <submittedName>
        <fullName evidence="12">Transporter</fullName>
    </submittedName>
</protein>
<keyword evidence="7" id="KW-0862">Zinc</keyword>
<dbReference type="RefSeq" id="WP_348995492.1">
    <property type="nucleotide sequence ID" value="NZ_CP157584.1"/>
</dbReference>
<keyword evidence="5" id="KW-0997">Cell inner membrane</keyword>
<accession>A0AAU7LCR9</accession>
<evidence type="ECO:0000313" key="12">
    <source>
        <dbReference type="EMBL" id="XBO99703.1"/>
    </source>
</evidence>
<evidence type="ECO:0000256" key="4">
    <source>
        <dbReference type="ARBA" id="ARBA00022475"/>
    </source>
</evidence>
<dbReference type="GO" id="GO:0050897">
    <property type="term" value="F:cobalt ion binding"/>
    <property type="evidence" value="ECO:0007669"/>
    <property type="project" value="TreeGrafter"/>
</dbReference>
<evidence type="ECO:0000256" key="3">
    <source>
        <dbReference type="ARBA" id="ARBA00022448"/>
    </source>
</evidence>
<dbReference type="SUPFAM" id="SSF143865">
    <property type="entry name" value="CorA soluble domain-like"/>
    <property type="match status" value="1"/>
</dbReference>
<keyword evidence="8 11" id="KW-1133">Transmembrane helix</keyword>
<keyword evidence="4" id="KW-1003">Cell membrane</keyword>
<dbReference type="PANTHER" id="PTHR46494:SF3">
    <property type="entry name" value="ZINC TRANSPORT PROTEIN ZNTB"/>
    <property type="match status" value="1"/>
</dbReference>
<evidence type="ECO:0000256" key="10">
    <source>
        <dbReference type="ARBA" id="ARBA00023136"/>
    </source>
</evidence>
<dbReference type="Gene3D" id="3.30.460.20">
    <property type="entry name" value="CorA soluble domain-like"/>
    <property type="match status" value="1"/>
</dbReference>
<dbReference type="PANTHER" id="PTHR46494">
    <property type="entry name" value="CORA FAMILY METAL ION TRANSPORTER (EUROFUNG)"/>
    <property type="match status" value="1"/>
</dbReference>
<reference evidence="12" key="1">
    <citation type="submission" date="2024-05" db="EMBL/GenBank/DDBJ databases">
        <title>Transcriptome analysis of the degradation process of organic nitrogen by two heterotrophic nitrifying and aerobic denitrifying bacteria, Achromobacter sp. HNDS-1 and Enterobacter sp. HNDS-6.</title>
        <authorList>
            <person name="Huang Y."/>
        </authorList>
    </citation>
    <scope>NUCLEOTIDE SEQUENCE</scope>
    <source>
        <strain evidence="12">HNDS-1</strain>
    </source>
</reference>